<evidence type="ECO:0000256" key="1">
    <source>
        <dbReference type="ARBA" id="ARBA00010641"/>
    </source>
</evidence>
<organism evidence="7 9">
    <name type="scientific">Bacteroides caecimuris</name>
    <dbReference type="NCBI Taxonomy" id="1796613"/>
    <lineage>
        <taxon>Bacteria</taxon>
        <taxon>Pseudomonadati</taxon>
        <taxon>Bacteroidota</taxon>
        <taxon>Bacteroidia</taxon>
        <taxon>Bacteroidales</taxon>
        <taxon>Bacteroidaceae</taxon>
        <taxon>Bacteroides</taxon>
    </lineage>
</organism>
<dbReference type="KEGG" id="bcae:A4V03_15010"/>
<dbReference type="PANTHER" id="PTHR43133">
    <property type="entry name" value="RNA POLYMERASE ECF-TYPE SIGMA FACTO"/>
    <property type="match status" value="1"/>
</dbReference>
<protein>
    <submittedName>
        <fullName evidence="8">Sigma-70 family RNA polymerase sigma factor</fullName>
    </submittedName>
</protein>
<reference evidence="9" key="1">
    <citation type="submission" date="2016-04" db="EMBL/GenBank/DDBJ databases">
        <title>Complete Genome Sequences of Twelve Strains of a Stable Defined Moderately Diverse Mouse Microbiota 2 (sDMDMm2).</title>
        <authorList>
            <person name="Uchimura Y."/>
            <person name="Wyss M."/>
            <person name="Brugiroux S."/>
            <person name="Limenitakis J.P."/>
            <person name="Stecher B."/>
            <person name="McCoy K.D."/>
            <person name="Macpherson A.J."/>
        </authorList>
    </citation>
    <scope>NUCLEOTIDE SEQUENCE [LARGE SCALE GENOMIC DNA]</scope>
    <source>
        <strain evidence="9">I48</strain>
    </source>
</reference>
<comment type="similarity">
    <text evidence="1">Belongs to the sigma-70 factor family. ECF subfamily.</text>
</comment>
<evidence type="ECO:0000313" key="9">
    <source>
        <dbReference type="Proteomes" id="UP000092631"/>
    </source>
</evidence>
<dbReference type="Gene3D" id="1.10.10.10">
    <property type="entry name" value="Winged helix-like DNA-binding domain superfamily/Winged helix DNA-binding domain"/>
    <property type="match status" value="1"/>
</dbReference>
<dbReference type="GO" id="GO:0016987">
    <property type="term" value="F:sigma factor activity"/>
    <property type="evidence" value="ECO:0007669"/>
    <property type="project" value="UniProtKB-KW"/>
</dbReference>
<evidence type="ECO:0000259" key="6">
    <source>
        <dbReference type="Pfam" id="PF08281"/>
    </source>
</evidence>
<dbReference type="EMBL" id="SRYX01000040">
    <property type="protein sequence ID" value="TGY32899.1"/>
    <property type="molecule type" value="Genomic_DNA"/>
</dbReference>
<evidence type="ECO:0000256" key="2">
    <source>
        <dbReference type="ARBA" id="ARBA00023015"/>
    </source>
</evidence>
<dbReference type="AlphaFoldDB" id="A0A1C7H4I2"/>
<dbReference type="GO" id="GO:0006352">
    <property type="term" value="P:DNA-templated transcription initiation"/>
    <property type="evidence" value="ECO:0007669"/>
    <property type="project" value="InterPro"/>
</dbReference>
<evidence type="ECO:0000313" key="10">
    <source>
        <dbReference type="Proteomes" id="UP000309566"/>
    </source>
</evidence>
<dbReference type="OrthoDB" id="9782991at2"/>
<dbReference type="Pfam" id="PF04542">
    <property type="entry name" value="Sigma70_r2"/>
    <property type="match status" value="1"/>
</dbReference>
<dbReference type="Proteomes" id="UP000309566">
    <property type="component" value="Unassembled WGS sequence"/>
</dbReference>
<dbReference type="InterPro" id="IPR013324">
    <property type="entry name" value="RNA_pol_sigma_r3/r4-like"/>
</dbReference>
<evidence type="ECO:0000256" key="4">
    <source>
        <dbReference type="ARBA" id="ARBA00023163"/>
    </source>
</evidence>
<evidence type="ECO:0000259" key="5">
    <source>
        <dbReference type="Pfam" id="PF04542"/>
    </source>
</evidence>
<keyword evidence="4" id="KW-0804">Transcription</keyword>
<dbReference type="SUPFAM" id="SSF88659">
    <property type="entry name" value="Sigma3 and sigma4 domains of RNA polymerase sigma factors"/>
    <property type="match status" value="1"/>
</dbReference>
<dbReference type="SUPFAM" id="SSF88946">
    <property type="entry name" value="Sigma2 domain of RNA polymerase sigma factors"/>
    <property type="match status" value="1"/>
</dbReference>
<sequence>MEIKSSVKQKDQWINLSDINVFQQQYKQNFRSLKYFGLQYLPNEEVVSDLIQDIWLKIWERREKHISEAAFKHYLFQSLYRSILNYIKHDKIVKEYSETTLNNGEVIEQEITYKIIESEIYQAVNQVFEELPASCRRVYAASLNGKSQKEIAEEFYISINTVKKHINNANHYMKKRLKDFLLFFLSFR</sequence>
<accession>A0A4S2CVE9</accession>
<dbReference type="InterPro" id="IPR007627">
    <property type="entry name" value="RNA_pol_sigma70_r2"/>
</dbReference>
<dbReference type="RefSeq" id="WP_084081167.1">
    <property type="nucleotide sequence ID" value="NZ_CAPDLJ010000021.1"/>
</dbReference>
<reference evidence="8 10" key="3">
    <citation type="submission" date="2019-04" db="EMBL/GenBank/DDBJ databases">
        <title>Microbes associate with the intestines of laboratory mice.</title>
        <authorList>
            <person name="Navarre W."/>
            <person name="Wong E."/>
            <person name="Huang K."/>
            <person name="Tropini C."/>
            <person name="Ng K."/>
            <person name="Yu B."/>
        </authorList>
    </citation>
    <scope>NUCLEOTIDE SEQUENCE [LARGE SCALE GENOMIC DNA]</scope>
    <source>
        <strain evidence="8 10">NM63_1-25</strain>
    </source>
</reference>
<evidence type="ECO:0000313" key="7">
    <source>
        <dbReference type="EMBL" id="ANU58710.1"/>
    </source>
</evidence>
<dbReference type="Pfam" id="PF08281">
    <property type="entry name" value="Sigma70_r4_2"/>
    <property type="match status" value="1"/>
</dbReference>
<dbReference type="InterPro" id="IPR036388">
    <property type="entry name" value="WH-like_DNA-bd_sf"/>
</dbReference>
<proteinExistence type="inferred from homology"/>
<keyword evidence="3" id="KW-0731">Sigma factor</keyword>
<keyword evidence="2" id="KW-0805">Transcription regulation</keyword>
<dbReference type="NCBIfam" id="TIGR02937">
    <property type="entry name" value="sigma70-ECF"/>
    <property type="match status" value="1"/>
</dbReference>
<dbReference type="GO" id="GO:0003677">
    <property type="term" value="F:DNA binding"/>
    <property type="evidence" value="ECO:0007669"/>
    <property type="project" value="InterPro"/>
</dbReference>
<dbReference type="PANTHER" id="PTHR43133:SF46">
    <property type="entry name" value="RNA POLYMERASE SIGMA-70 FACTOR ECF SUBFAMILY"/>
    <property type="match status" value="1"/>
</dbReference>
<dbReference type="InterPro" id="IPR013325">
    <property type="entry name" value="RNA_pol_sigma_r2"/>
</dbReference>
<evidence type="ECO:0000313" key="8">
    <source>
        <dbReference type="EMBL" id="TGY32899.1"/>
    </source>
</evidence>
<dbReference type="GeneID" id="82188450"/>
<gene>
    <name evidence="7" type="ORF">A4V03_15010</name>
    <name evidence="8" type="ORF">E5353_11160</name>
</gene>
<dbReference type="InterPro" id="IPR013249">
    <property type="entry name" value="RNA_pol_sigma70_r4_t2"/>
</dbReference>
<keyword evidence="9" id="KW-1185">Reference proteome</keyword>
<accession>A0A1C7H4I2</accession>
<reference evidence="7" key="2">
    <citation type="submission" date="2017-04" db="EMBL/GenBank/DDBJ databases">
        <title>Complete Genome Sequences of Twelve Strains of a Stable Defined Moderately Diverse Mouse Microbiota 2 (sDMDMm2).</title>
        <authorList>
            <person name="Uchimura Y."/>
            <person name="Wyss M."/>
            <person name="Brugiroux S."/>
            <person name="Limenitakis J.P."/>
            <person name="Stecher B."/>
            <person name="McCoy K.D."/>
            <person name="Macpherson A.J."/>
        </authorList>
    </citation>
    <scope>NUCLEOTIDE SEQUENCE</scope>
    <source>
        <strain evidence="7">I48</strain>
    </source>
</reference>
<feature type="domain" description="RNA polymerase sigma factor 70 region 4 type 2" evidence="6">
    <location>
        <begin position="122"/>
        <end position="169"/>
    </location>
</feature>
<dbReference type="InterPro" id="IPR014284">
    <property type="entry name" value="RNA_pol_sigma-70_dom"/>
</dbReference>
<dbReference type="EMBL" id="CP015401">
    <property type="protein sequence ID" value="ANU58710.1"/>
    <property type="molecule type" value="Genomic_DNA"/>
</dbReference>
<dbReference type="InterPro" id="IPR039425">
    <property type="entry name" value="RNA_pol_sigma-70-like"/>
</dbReference>
<evidence type="ECO:0000256" key="3">
    <source>
        <dbReference type="ARBA" id="ARBA00023082"/>
    </source>
</evidence>
<feature type="domain" description="RNA polymerase sigma-70 region 2" evidence="5">
    <location>
        <begin position="26"/>
        <end position="89"/>
    </location>
</feature>
<dbReference type="Gene3D" id="1.10.1740.10">
    <property type="match status" value="1"/>
</dbReference>
<dbReference type="Proteomes" id="UP000092631">
    <property type="component" value="Chromosome"/>
</dbReference>
<name>A0A1C7H4I2_9BACE</name>